<feature type="compositionally biased region" description="Polar residues" evidence="1">
    <location>
        <begin position="679"/>
        <end position="700"/>
    </location>
</feature>
<feature type="compositionally biased region" description="Polar residues" evidence="1">
    <location>
        <begin position="724"/>
        <end position="741"/>
    </location>
</feature>
<feature type="region of interest" description="Disordered" evidence="1">
    <location>
        <begin position="416"/>
        <end position="459"/>
    </location>
</feature>
<gene>
    <name evidence="2" type="ORF">PVAG01_01815</name>
</gene>
<name>A0ABR4PYI1_9HELO</name>
<evidence type="ECO:0000256" key="1">
    <source>
        <dbReference type="SAM" id="MobiDB-lite"/>
    </source>
</evidence>
<protein>
    <submittedName>
        <fullName evidence="2">Uncharacterized protein</fullName>
    </submittedName>
</protein>
<feature type="region of interest" description="Disordered" evidence="1">
    <location>
        <begin position="840"/>
        <end position="898"/>
    </location>
</feature>
<sequence>MTDNNNNQQFEIPGTWTCPELTEEQIALLTKQSEEIAAAMPIFDSPTHDGVHQAQSGASQSSQASSAFGYPQTPQAANNYPSSPPVSTVESARRSCMTSNIYPGPSSYGYDTDARGFQNNNTQAFGNADGTPSASPQIPGYADAGRSLVKSPPPKPQVEWGAGYADAGRYLVKSSPAIVSEVPRNKKKAKKGIAKGTAKGTAKGSFKVPDTAAKTQLNTPKVASATPKVRTVAAQLNASLTTLTKARNAPRPRARAASSIASGATRSPSTGSSPNTNYTPSPTLPQLAPSFHCNLCVQSMPLATLPKFMKARLIEHGRSLHRLEDHELDSLFPTEGLVCQLCKQAMPHANMPGMTKVDLEKHGRQLHRLRDDEIEEYLDSALSALGVDNTKKEVAKYRSPALPSLKATLGRPTSTALSTALGSRGQVQAPATNGKKGGIAPKTPAKRKRKDKSDDDSTYGYGCHICPQEGKSAPPMNMAGLLKHGGEVHGYVGDKLQNFFLAAISSLFSNQHRAVNTNNLQVVLGQNDNADLVDDAHQAASTNAAPGTAAQTAGTKTTDTKTAGTKTAATKTASPRKRQPAKKAASTPKQKNGNTPSTPLNNNGAQQGLGLSNMSFDQGGSYVSTPSLSQGAPYFSQPQSGTSSYTEQSPFNGNQIGGPNATPPTQFTGLGFGDPNAAYHSQFQGQNFGMPNNAQGTSSLYPEVPAFAQPPLSQYPSVPEVDQDTSSSRPDFPTFGQNTQGKFGGSGPNGPQNNDCGGSLTENWPSFESNDELSRILDDWVPAEDVNAQSNTQLNGKVTQTPANNHESLESTNLNNQLEMDFDAAFDDEDELAALREEATKRDGALSEKVSVDQAPAVDTHSTTDDQLGELVTVPQSTGADKPLAHNEELSGDEDEFPFPDPSSLPATNEGLHVQELDIEWDESGTSLRSADPNIYVPAELLASWTKTLKEGEAVDLEFAYDEENGEYVSKNGTFIKCPKALGASTTSSPLSPGKRAREVDDANEEPAEKRQAVEEKEKEEEEENDDDDDDDVDSLFDGPSDD</sequence>
<dbReference type="Proteomes" id="UP001629113">
    <property type="component" value="Unassembled WGS sequence"/>
</dbReference>
<feature type="region of interest" description="Disordered" evidence="1">
    <location>
        <begin position="44"/>
        <end position="91"/>
    </location>
</feature>
<feature type="compositionally biased region" description="Polar residues" evidence="1">
    <location>
        <begin position="416"/>
        <end position="431"/>
    </location>
</feature>
<feature type="compositionally biased region" description="Polar residues" evidence="1">
    <location>
        <begin position="268"/>
        <end position="281"/>
    </location>
</feature>
<feature type="region of interest" description="Disordered" evidence="1">
    <location>
        <begin position="540"/>
        <end position="766"/>
    </location>
</feature>
<feature type="region of interest" description="Disordered" evidence="1">
    <location>
        <begin position="243"/>
        <end position="283"/>
    </location>
</feature>
<keyword evidence="3" id="KW-1185">Reference proteome</keyword>
<evidence type="ECO:0000313" key="2">
    <source>
        <dbReference type="EMBL" id="KAL3428306.1"/>
    </source>
</evidence>
<evidence type="ECO:0000313" key="3">
    <source>
        <dbReference type="Proteomes" id="UP001629113"/>
    </source>
</evidence>
<reference evidence="2 3" key="1">
    <citation type="submission" date="2024-06" db="EMBL/GenBank/DDBJ databases">
        <title>Complete genome of Phlyctema vagabunda strain 19-DSS-EL-015.</title>
        <authorList>
            <person name="Fiorenzani C."/>
        </authorList>
    </citation>
    <scope>NUCLEOTIDE SEQUENCE [LARGE SCALE GENOMIC DNA]</scope>
    <source>
        <strain evidence="2 3">19-DSS-EL-015</strain>
    </source>
</reference>
<feature type="region of interest" description="Disordered" evidence="1">
    <location>
        <begin position="981"/>
        <end position="1043"/>
    </location>
</feature>
<feature type="compositionally biased region" description="Basic and acidic residues" evidence="1">
    <location>
        <begin position="996"/>
        <end position="1017"/>
    </location>
</feature>
<feature type="compositionally biased region" description="Polar residues" evidence="1">
    <location>
        <begin position="587"/>
        <end position="654"/>
    </location>
</feature>
<feature type="compositionally biased region" description="Acidic residues" evidence="1">
    <location>
        <begin position="1018"/>
        <end position="1043"/>
    </location>
</feature>
<feature type="compositionally biased region" description="Polar residues" evidence="1">
    <location>
        <begin position="72"/>
        <end position="91"/>
    </location>
</feature>
<dbReference type="EMBL" id="JBFCZG010000001">
    <property type="protein sequence ID" value="KAL3428306.1"/>
    <property type="molecule type" value="Genomic_DNA"/>
</dbReference>
<feature type="compositionally biased region" description="Low complexity" evidence="1">
    <location>
        <begin position="53"/>
        <end position="67"/>
    </location>
</feature>
<organism evidence="2 3">
    <name type="scientific">Phlyctema vagabunda</name>
    <dbReference type="NCBI Taxonomy" id="108571"/>
    <lineage>
        <taxon>Eukaryota</taxon>
        <taxon>Fungi</taxon>
        <taxon>Dikarya</taxon>
        <taxon>Ascomycota</taxon>
        <taxon>Pezizomycotina</taxon>
        <taxon>Leotiomycetes</taxon>
        <taxon>Helotiales</taxon>
        <taxon>Dermateaceae</taxon>
        <taxon>Phlyctema</taxon>
    </lineage>
</organism>
<feature type="compositionally biased region" description="Low complexity" evidence="1">
    <location>
        <begin position="255"/>
        <end position="267"/>
    </location>
</feature>
<comment type="caution">
    <text evidence="2">The sequence shown here is derived from an EMBL/GenBank/DDBJ whole genome shotgun (WGS) entry which is preliminary data.</text>
</comment>
<feature type="compositionally biased region" description="Polar residues" evidence="1">
    <location>
        <begin position="749"/>
        <end position="766"/>
    </location>
</feature>
<accession>A0ABR4PYI1</accession>
<feature type="compositionally biased region" description="Low complexity" evidence="1">
    <location>
        <begin position="540"/>
        <end position="573"/>
    </location>
</feature>
<feature type="region of interest" description="Disordered" evidence="1">
    <location>
        <begin position="789"/>
        <end position="808"/>
    </location>
</feature>
<proteinExistence type="predicted"/>